<evidence type="ECO:0000313" key="1">
    <source>
        <dbReference type="EMBL" id="ROI65360.1"/>
    </source>
</evidence>
<organism evidence="1 2">
    <name type="scientific">Anabarilius grahami</name>
    <name type="common">Kanglang fish</name>
    <name type="synonym">Barilius grahami</name>
    <dbReference type="NCBI Taxonomy" id="495550"/>
    <lineage>
        <taxon>Eukaryota</taxon>
        <taxon>Metazoa</taxon>
        <taxon>Chordata</taxon>
        <taxon>Craniata</taxon>
        <taxon>Vertebrata</taxon>
        <taxon>Euteleostomi</taxon>
        <taxon>Actinopterygii</taxon>
        <taxon>Neopterygii</taxon>
        <taxon>Teleostei</taxon>
        <taxon>Ostariophysi</taxon>
        <taxon>Cypriniformes</taxon>
        <taxon>Xenocyprididae</taxon>
        <taxon>Xenocypridinae</taxon>
        <taxon>Xenocypridinae incertae sedis</taxon>
        <taxon>Anabarilius</taxon>
    </lineage>
</organism>
<dbReference type="AlphaFoldDB" id="A0A3N0XLJ3"/>
<gene>
    <name evidence="1" type="ORF">DPX16_0342</name>
</gene>
<sequence length="162" mass="17790">MSSDPAASVLLAASPREQEMAVGELAGEPVDSSKPPCPAYAELLEVMERASGRLQLPWERVKRGTARGWLDERFLAGHDPAAPVSLPFISDLHVEIKKAWKNPYSACIHRHQRVNFADVEGFSQHGCFLNSQANGWAQDDYFSDGLPSGLTVEEALKGFKEP</sequence>
<protein>
    <submittedName>
        <fullName evidence="1">Uncharacterized protein</fullName>
    </submittedName>
</protein>
<keyword evidence="2" id="KW-1185">Reference proteome</keyword>
<proteinExistence type="predicted"/>
<reference evidence="1 2" key="1">
    <citation type="submission" date="2018-10" db="EMBL/GenBank/DDBJ databases">
        <title>Genome assembly for a Yunnan-Guizhou Plateau 3E fish, Anabarilius grahami (Regan), and its evolutionary and genetic applications.</title>
        <authorList>
            <person name="Jiang W."/>
        </authorList>
    </citation>
    <scope>NUCLEOTIDE SEQUENCE [LARGE SCALE GENOMIC DNA]</scope>
    <source>
        <strain evidence="1">AG-KIZ</strain>
        <tissue evidence="1">Muscle</tissue>
    </source>
</reference>
<dbReference type="EMBL" id="RJVU01069868">
    <property type="protein sequence ID" value="ROI65360.1"/>
    <property type="molecule type" value="Genomic_DNA"/>
</dbReference>
<evidence type="ECO:0000313" key="2">
    <source>
        <dbReference type="Proteomes" id="UP000281406"/>
    </source>
</evidence>
<name>A0A3N0XLJ3_ANAGA</name>
<comment type="caution">
    <text evidence="1">The sequence shown here is derived from an EMBL/GenBank/DDBJ whole genome shotgun (WGS) entry which is preliminary data.</text>
</comment>
<dbReference type="Proteomes" id="UP000281406">
    <property type="component" value="Unassembled WGS sequence"/>
</dbReference>
<accession>A0A3N0XLJ3</accession>